<dbReference type="CDD" id="cd00586">
    <property type="entry name" value="4HBT"/>
    <property type="match status" value="1"/>
</dbReference>
<evidence type="ECO:0000313" key="1">
    <source>
        <dbReference type="EMBL" id="MDA3631292.1"/>
    </source>
</evidence>
<dbReference type="EMBL" id="JAQGLA010000181">
    <property type="protein sequence ID" value="MDA3631292.1"/>
    <property type="molecule type" value="Genomic_DNA"/>
</dbReference>
<reference evidence="1 2" key="1">
    <citation type="submission" date="2022-11" db="EMBL/GenBank/DDBJ databases">
        <title>Draft genome sequence of Saccharopolyspora sp. WRP15-2 isolated from rhizosphere soils of wild rice in Thailand.</title>
        <authorList>
            <person name="Duangmal K."/>
            <person name="Kammanee S."/>
            <person name="Muangham S."/>
        </authorList>
    </citation>
    <scope>NUCLEOTIDE SEQUENCE [LARGE SCALE GENOMIC DNA]</scope>
    <source>
        <strain evidence="1 2">WRP15-2</strain>
    </source>
</reference>
<name>A0ABT4VDB5_9PSEU</name>
<dbReference type="Gene3D" id="3.10.129.10">
    <property type="entry name" value="Hotdog Thioesterase"/>
    <property type="match status" value="1"/>
</dbReference>
<accession>A0ABT4VDB5</accession>
<organism evidence="1 2">
    <name type="scientific">Saccharopolyspora oryzae</name>
    <dbReference type="NCBI Taxonomy" id="2997343"/>
    <lineage>
        <taxon>Bacteria</taxon>
        <taxon>Bacillati</taxon>
        <taxon>Actinomycetota</taxon>
        <taxon>Actinomycetes</taxon>
        <taxon>Pseudonocardiales</taxon>
        <taxon>Pseudonocardiaceae</taxon>
        <taxon>Saccharopolyspora</taxon>
    </lineage>
</organism>
<proteinExistence type="predicted"/>
<protein>
    <submittedName>
        <fullName evidence="1">Acyl-CoA thioesterase</fullName>
    </submittedName>
</protein>
<dbReference type="InterPro" id="IPR029069">
    <property type="entry name" value="HotDog_dom_sf"/>
</dbReference>
<gene>
    <name evidence="1" type="ORF">OU415_38105</name>
</gene>
<dbReference type="SUPFAM" id="SSF54637">
    <property type="entry name" value="Thioesterase/thiol ester dehydrase-isomerase"/>
    <property type="match status" value="1"/>
</dbReference>
<dbReference type="RefSeq" id="WP_270954668.1">
    <property type="nucleotide sequence ID" value="NZ_JAQGLA010000181.1"/>
</dbReference>
<keyword evidence="2" id="KW-1185">Reference proteome</keyword>
<evidence type="ECO:0000313" key="2">
    <source>
        <dbReference type="Proteomes" id="UP001210380"/>
    </source>
</evidence>
<dbReference type="Pfam" id="PF13279">
    <property type="entry name" value="4HBT_2"/>
    <property type="match status" value="1"/>
</dbReference>
<dbReference type="Proteomes" id="UP001210380">
    <property type="component" value="Unassembled WGS sequence"/>
</dbReference>
<sequence>MTTDPGEPTPFRLTIAVRSDDLDVNGHVRGPAYLAYGDHARWACLAAAGVDPERLRTHHGLGPVNLETTIRYHRELLPLSEVEVTCEFHWGQGKTNRVRQELRQPNGPLAAEIRSTSGLLDLTRRRLAENPAHYWRLEATDPRLLNL</sequence>
<comment type="caution">
    <text evidence="1">The sequence shown here is derived from an EMBL/GenBank/DDBJ whole genome shotgun (WGS) entry which is preliminary data.</text>
</comment>